<dbReference type="Gene3D" id="3.60.21.70">
    <property type="entry name" value="PhoD-like phosphatase"/>
    <property type="match status" value="1"/>
</dbReference>
<dbReference type="InterPro" id="IPR018946">
    <property type="entry name" value="PhoD-like_MPP"/>
</dbReference>
<accession>A0AAF0CCA3</accession>
<feature type="chain" id="PRO_5042182480" evidence="1">
    <location>
        <begin position="21"/>
        <end position="394"/>
    </location>
</feature>
<dbReference type="InterPro" id="IPR038607">
    <property type="entry name" value="PhoD-like_sf"/>
</dbReference>
<dbReference type="Pfam" id="PF09423">
    <property type="entry name" value="PhoD"/>
    <property type="match status" value="1"/>
</dbReference>
<dbReference type="PANTHER" id="PTHR33987">
    <property type="entry name" value="CALCINEURIN-LIKE METALLO-PHOSPHOESTERASE SUPERFAMILY PROTEIN"/>
    <property type="match status" value="1"/>
</dbReference>
<keyword evidence="4" id="KW-1185">Reference proteome</keyword>
<dbReference type="RefSeq" id="WP_274494951.1">
    <property type="nucleotide sequence ID" value="NZ_CP118166.1"/>
</dbReference>
<dbReference type="AlphaFoldDB" id="A0AAF0CCA3"/>
<dbReference type="EMBL" id="CP118166">
    <property type="protein sequence ID" value="WDI32995.1"/>
    <property type="molecule type" value="Genomic_DNA"/>
</dbReference>
<gene>
    <name evidence="3" type="ORF">PUV54_07265</name>
</gene>
<dbReference type="KEGG" id="hfl:PUV54_07265"/>
<evidence type="ECO:0000313" key="3">
    <source>
        <dbReference type="EMBL" id="WDI32995.1"/>
    </source>
</evidence>
<feature type="signal peptide" evidence="1">
    <location>
        <begin position="1"/>
        <end position="20"/>
    </location>
</feature>
<protein>
    <submittedName>
        <fullName evidence="3">Alkaline phosphatase D family protein</fullName>
    </submittedName>
</protein>
<evidence type="ECO:0000256" key="1">
    <source>
        <dbReference type="SAM" id="SignalP"/>
    </source>
</evidence>
<feature type="domain" description="PhoD-like phosphatase metallophosphatase" evidence="2">
    <location>
        <begin position="71"/>
        <end position="310"/>
    </location>
</feature>
<dbReference type="SUPFAM" id="SSF56300">
    <property type="entry name" value="Metallo-dependent phosphatases"/>
    <property type="match status" value="1"/>
</dbReference>
<evidence type="ECO:0000313" key="4">
    <source>
        <dbReference type="Proteomes" id="UP001214043"/>
    </source>
</evidence>
<dbReference type="InterPro" id="IPR029052">
    <property type="entry name" value="Metallo-depent_PP-like"/>
</dbReference>
<sequence>MVKMNLLMLGAASIGLAACASTHQQQVDGGNDSFKGDRYLSIAPEEPQGWIQAVPMPSAPLDQSKTLTRIVFASCAQQNEDQSIWDQIASENPDLTLYIGDNVYGDVRSNDLSLPELKAAYMRLAQSEPFSRVRAAAPMLTTWDDHDYGMNDAGGEYEYKESAEALFEYVWAVPDDDPRRSRPGIYGSWIVGEDSKRVQIIMLDTRFFRSKLKPTDERGAPGKERYIPDSDPAKTMLGEEQWAWLAEELQKPADLRLLVSSVQVIADGHGWEAWKMLPAERARLYKLIAETDANGVIMLTGDRHSAALYRKEGVNDYPLFEATSSSLNLPLRAWLDPNEPYEQEPGPNRLGDMIIDANYGLVEIDWAAGDVEVTIRGENGETLQGEVVALESLR</sequence>
<dbReference type="Proteomes" id="UP001214043">
    <property type="component" value="Chromosome"/>
</dbReference>
<keyword evidence="1" id="KW-0732">Signal</keyword>
<proteinExistence type="predicted"/>
<dbReference type="CDD" id="cd07389">
    <property type="entry name" value="MPP_PhoD"/>
    <property type="match status" value="1"/>
</dbReference>
<evidence type="ECO:0000259" key="2">
    <source>
        <dbReference type="Pfam" id="PF09423"/>
    </source>
</evidence>
<dbReference type="PANTHER" id="PTHR33987:SF1">
    <property type="entry name" value="CALCINEURIN-LIKE METALLO-PHOSPHOESTERASE SUPERFAMILY PROTEIN"/>
    <property type="match status" value="1"/>
</dbReference>
<name>A0AAF0CCA3_9PROT</name>
<organism evidence="3 4">
    <name type="scientific">Hyphococcus flavus</name>
    <dbReference type="NCBI Taxonomy" id="1866326"/>
    <lineage>
        <taxon>Bacteria</taxon>
        <taxon>Pseudomonadati</taxon>
        <taxon>Pseudomonadota</taxon>
        <taxon>Alphaproteobacteria</taxon>
        <taxon>Parvularculales</taxon>
        <taxon>Parvularculaceae</taxon>
        <taxon>Hyphococcus</taxon>
    </lineage>
</organism>
<reference evidence="3" key="1">
    <citation type="submission" date="2023-02" db="EMBL/GenBank/DDBJ databases">
        <title>Genome sequence of Hyphococcus flavus.</title>
        <authorList>
            <person name="Rong J.-C."/>
            <person name="Zhao Q."/>
            <person name="Yi M."/>
            <person name="Wu J.-Y."/>
        </authorList>
    </citation>
    <scope>NUCLEOTIDE SEQUENCE</scope>
    <source>
        <strain evidence="3">MCCC 1K03223</strain>
    </source>
</reference>
<dbReference type="PROSITE" id="PS51257">
    <property type="entry name" value="PROKAR_LIPOPROTEIN"/>
    <property type="match status" value="1"/>
</dbReference>